<feature type="transmembrane region" description="Helical" evidence="12">
    <location>
        <begin position="186"/>
        <end position="207"/>
    </location>
</feature>
<feature type="transmembrane region" description="Helical" evidence="12">
    <location>
        <begin position="232"/>
        <end position="251"/>
    </location>
</feature>
<feature type="transmembrane region" description="Helical" evidence="12">
    <location>
        <begin position="154"/>
        <end position="179"/>
    </location>
</feature>
<dbReference type="InterPro" id="IPR038377">
    <property type="entry name" value="Na/Glc_symporter_sf"/>
</dbReference>
<feature type="transmembrane region" description="Helical" evidence="12">
    <location>
        <begin position="47"/>
        <end position="66"/>
    </location>
</feature>
<evidence type="ECO:0000256" key="12">
    <source>
        <dbReference type="SAM" id="Phobius"/>
    </source>
</evidence>
<dbReference type="RefSeq" id="WP_191617492.1">
    <property type="nucleotide sequence ID" value="NZ_JACYFG010000036.1"/>
</dbReference>
<keyword evidence="9 12" id="KW-0472">Membrane</keyword>
<feature type="transmembrane region" description="Helical" evidence="12">
    <location>
        <begin position="272"/>
        <end position="297"/>
    </location>
</feature>
<accession>A0A927II51</accession>
<keyword evidence="4" id="KW-1003">Cell membrane</keyword>
<evidence type="ECO:0000256" key="4">
    <source>
        <dbReference type="ARBA" id="ARBA00022475"/>
    </source>
</evidence>
<name>A0A927II51_9BACT</name>
<evidence type="ECO:0000256" key="2">
    <source>
        <dbReference type="ARBA" id="ARBA00006434"/>
    </source>
</evidence>
<comment type="caution">
    <text evidence="13">The sequence shown here is derived from an EMBL/GenBank/DDBJ whole genome shotgun (WGS) entry which is preliminary data.</text>
</comment>
<keyword evidence="14" id="KW-1185">Reference proteome</keyword>
<comment type="similarity">
    <text evidence="2 11">Belongs to the sodium:solute symporter (SSF) (TC 2.A.21) family.</text>
</comment>
<protein>
    <submittedName>
        <fullName evidence="13">Sodium:solute symporter</fullName>
    </submittedName>
</protein>
<evidence type="ECO:0000256" key="9">
    <source>
        <dbReference type="ARBA" id="ARBA00023136"/>
    </source>
</evidence>
<feature type="transmembrane region" description="Helical" evidence="12">
    <location>
        <begin position="472"/>
        <end position="492"/>
    </location>
</feature>
<evidence type="ECO:0000313" key="13">
    <source>
        <dbReference type="EMBL" id="MBD5780388.1"/>
    </source>
</evidence>
<keyword evidence="5 12" id="KW-0812">Transmembrane</keyword>
<dbReference type="GO" id="GO:0005886">
    <property type="term" value="C:plasma membrane"/>
    <property type="evidence" value="ECO:0007669"/>
    <property type="project" value="UniProtKB-SubCell"/>
</dbReference>
<evidence type="ECO:0000256" key="3">
    <source>
        <dbReference type="ARBA" id="ARBA00022448"/>
    </source>
</evidence>
<feature type="transmembrane region" description="Helical" evidence="12">
    <location>
        <begin position="434"/>
        <end position="452"/>
    </location>
</feature>
<sequence length="496" mass="53759">MHSEFSNLDLAVLAVYFIAILGVGYGFRKKSSSVEGFTAANRSLPGWLTGLSILGTYVSSISFLAIPGKAYAADWNSFVFSLTLPLATLIAIRWFLPFYRNSDSVSAYEHLEERFGVWARTYASSCYLLTQLARMGTVMYLMALPLNVLLGWNINYIIIGTGICVTAYTFLGGLVAVIWTDAIQTIILIVGAFVCGAIMVFSLPGGLGELFQVASESNKFSLGDYGFSLTESSFWVVLVYGLVINLQNFGIDQNYVQRYVASKSNAEARKSLWVGGATYLPVSAIFFFLGTALFAYYKAFPDLLPEAYFDAQNADKVFPHFIVDALPSGVTGLLIAAVFAAAMSTVSTSLNSSSTIVLNDYYKRFRNRQADEASSMRFLHGTTIVWGILGTCMALAMTQVKSALDAWWSLAGIFGGGTLGLFLFGMIARRAKNAAAVAGVSVGVLLIVWMSLSLRENLIPEAIQSPFHSNLIIVFGTATILLVGGFVSLLIGKKAL</sequence>
<feature type="transmembrane region" description="Helical" evidence="12">
    <location>
        <begin position="78"/>
        <end position="96"/>
    </location>
</feature>
<evidence type="ECO:0000313" key="14">
    <source>
        <dbReference type="Proteomes" id="UP000622317"/>
    </source>
</evidence>
<evidence type="ECO:0000256" key="5">
    <source>
        <dbReference type="ARBA" id="ARBA00022692"/>
    </source>
</evidence>
<feature type="transmembrane region" description="Helical" evidence="12">
    <location>
        <begin position="333"/>
        <end position="358"/>
    </location>
</feature>
<feature type="transmembrane region" description="Helical" evidence="12">
    <location>
        <begin position="378"/>
        <end position="400"/>
    </location>
</feature>
<comment type="subcellular location">
    <subcellularLocation>
        <location evidence="1">Cell membrane</location>
        <topology evidence="1">Multi-pass membrane protein</topology>
    </subcellularLocation>
</comment>
<keyword evidence="7" id="KW-0915">Sodium</keyword>
<feature type="transmembrane region" description="Helical" evidence="12">
    <location>
        <begin position="6"/>
        <end position="27"/>
    </location>
</feature>
<evidence type="ECO:0000256" key="1">
    <source>
        <dbReference type="ARBA" id="ARBA00004651"/>
    </source>
</evidence>
<keyword evidence="3" id="KW-0813">Transport</keyword>
<dbReference type="InterPro" id="IPR051163">
    <property type="entry name" value="Sodium:Solute_Symporter_SSF"/>
</dbReference>
<proteinExistence type="inferred from homology"/>
<dbReference type="PANTHER" id="PTHR42985">
    <property type="entry name" value="SODIUM-COUPLED MONOCARBOXYLATE TRANSPORTER"/>
    <property type="match status" value="1"/>
</dbReference>
<dbReference type="GO" id="GO:0006814">
    <property type="term" value="P:sodium ion transport"/>
    <property type="evidence" value="ECO:0007669"/>
    <property type="project" value="UniProtKB-KW"/>
</dbReference>
<dbReference type="PANTHER" id="PTHR42985:SF32">
    <property type="entry name" value="SODIUM IODIDE SYMPORTER"/>
    <property type="match status" value="1"/>
</dbReference>
<keyword evidence="10" id="KW-0739">Sodium transport</keyword>
<evidence type="ECO:0000256" key="10">
    <source>
        <dbReference type="ARBA" id="ARBA00023201"/>
    </source>
</evidence>
<keyword evidence="8" id="KW-0406">Ion transport</keyword>
<dbReference type="Proteomes" id="UP000622317">
    <property type="component" value="Unassembled WGS sequence"/>
</dbReference>
<dbReference type="InterPro" id="IPR001734">
    <property type="entry name" value="Na/solute_symporter"/>
</dbReference>
<gene>
    <name evidence="13" type="ORF">IEN85_12885</name>
</gene>
<evidence type="ECO:0000256" key="6">
    <source>
        <dbReference type="ARBA" id="ARBA00022989"/>
    </source>
</evidence>
<dbReference type="AlphaFoldDB" id="A0A927II51"/>
<dbReference type="CDD" id="cd11495">
    <property type="entry name" value="SLC5sbd_NIS-like_u3"/>
    <property type="match status" value="1"/>
</dbReference>
<dbReference type="PROSITE" id="PS50283">
    <property type="entry name" value="NA_SOLUT_SYMP_3"/>
    <property type="match status" value="1"/>
</dbReference>
<feature type="transmembrane region" description="Helical" evidence="12">
    <location>
        <begin position="117"/>
        <end position="142"/>
    </location>
</feature>
<dbReference type="Pfam" id="PF00474">
    <property type="entry name" value="SSF"/>
    <property type="match status" value="1"/>
</dbReference>
<dbReference type="EMBL" id="JACYFG010000036">
    <property type="protein sequence ID" value="MBD5780388.1"/>
    <property type="molecule type" value="Genomic_DNA"/>
</dbReference>
<dbReference type="NCBIfam" id="TIGR00813">
    <property type="entry name" value="sss"/>
    <property type="match status" value="1"/>
</dbReference>
<reference evidence="13" key="1">
    <citation type="submission" date="2020-09" db="EMBL/GenBank/DDBJ databases">
        <title>Pelagicoccus enzymogenes sp. nov. with an EPS production, isolated from marine sediment.</title>
        <authorList>
            <person name="Feng X."/>
        </authorList>
    </citation>
    <scope>NUCLEOTIDE SEQUENCE</scope>
    <source>
        <strain evidence="13">NFK12</strain>
    </source>
</reference>
<dbReference type="Gene3D" id="1.20.1730.10">
    <property type="entry name" value="Sodium/glucose cotransporter"/>
    <property type="match status" value="1"/>
</dbReference>
<evidence type="ECO:0000256" key="8">
    <source>
        <dbReference type="ARBA" id="ARBA00023065"/>
    </source>
</evidence>
<evidence type="ECO:0000256" key="11">
    <source>
        <dbReference type="RuleBase" id="RU362091"/>
    </source>
</evidence>
<evidence type="ECO:0000256" key="7">
    <source>
        <dbReference type="ARBA" id="ARBA00023053"/>
    </source>
</evidence>
<keyword evidence="6 12" id="KW-1133">Transmembrane helix</keyword>
<organism evidence="13 14">
    <name type="scientific">Pelagicoccus enzymogenes</name>
    <dbReference type="NCBI Taxonomy" id="2773457"/>
    <lineage>
        <taxon>Bacteria</taxon>
        <taxon>Pseudomonadati</taxon>
        <taxon>Verrucomicrobiota</taxon>
        <taxon>Opitutia</taxon>
        <taxon>Puniceicoccales</taxon>
        <taxon>Pelagicoccaceae</taxon>
        <taxon>Pelagicoccus</taxon>
    </lineage>
</organism>
<dbReference type="GO" id="GO:0015293">
    <property type="term" value="F:symporter activity"/>
    <property type="evidence" value="ECO:0007669"/>
    <property type="project" value="TreeGrafter"/>
</dbReference>
<feature type="transmembrane region" description="Helical" evidence="12">
    <location>
        <begin position="406"/>
        <end position="427"/>
    </location>
</feature>